<protein>
    <submittedName>
        <fullName evidence="7">ABC transporter ATP-binding protein</fullName>
    </submittedName>
</protein>
<dbReference type="InterPro" id="IPR003593">
    <property type="entry name" value="AAA+_ATPase"/>
</dbReference>
<reference evidence="7" key="1">
    <citation type="journal article" date="2014" name="Int. J. Syst. Evol. Microbiol.">
        <title>Complete genome sequence of Corynebacterium casei LMG S-19264T (=DSM 44701T), isolated from a smear-ripened cheese.</title>
        <authorList>
            <consortium name="US DOE Joint Genome Institute (JGI-PGF)"/>
            <person name="Walter F."/>
            <person name="Albersmeier A."/>
            <person name="Kalinowski J."/>
            <person name="Ruckert C."/>
        </authorList>
    </citation>
    <scope>NUCLEOTIDE SEQUENCE</scope>
    <source>
        <strain evidence="7">CCM 7217</strain>
    </source>
</reference>
<dbReference type="SUPFAM" id="SSF52540">
    <property type="entry name" value="P-loop containing nucleoside triphosphate hydrolases"/>
    <property type="match status" value="1"/>
</dbReference>
<proteinExistence type="inferred from homology"/>
<comment type="caution">
    <text evidence="7">The sequence shown here is derived from an EMBL/GenBank/DDBJ whole genome shotgun (WGS) entry which is preliminary data.</text>
</comment>
<accession>A0A830DWD0</accession>
<dbReference type="SMART" id="SM00382">
    <property type="entry name" value="AAA"/>
    <property type="match status" value="1"/>
</dbReference>
<dbReference type="GO" id="GO:0015658">
    <property type="term" value="F:branched-chain amino acid transmembrane transporter activity"/>
    <property type="evidence" value="ECO:0007669"/>
    <property type="project" value="TreeGrafter"/>
</dbReference>
<dbReference type="InterPro" id="IPR017871">
    <property type="entry name" value="ABC_transporter-like_CS"/>
</dbReference>
<dbReference type="PANTHER" id="PTHR43820">
    <property type="entry name" value="HIGH-AFFINITY BRANCHED-CHAIN AMINO ACID TRANSPORT ATP-BINDING PROTEIN LIVF"/>
    <property type="match status" value="1"/>
</dbReference>
<dbReference type="EMBL" id="BMCI01000006">
    <property type="protein sequence ID" value="GGC66571.1"/>
    <property type="molecule type" value="Genomic_DNA"/>
</dbReference>
<dbReference type="Gene3D" id="3.40.50.300">
    <property type="entry name" value="P-loop containing nucleotide triphosphate hydrolases"/>
    <property type="match status" value="1"/>
</dbReference>
<keyword evidence="3" id="KW-0547">Nucleotide-binding</keyword>
<keyword evidence="2" id="KW-0813">Transport</keyword>
<dbReference type="Proteomes" id="UP000646833">
    <property type="component" value="Unassembled WGS sequence"/>
</dbReference>
<dbReference type="RefSeq" id="WP_188424360.1">
    <property type="nucleotide sequence ID" value="NZ_BMCI01000006.1"/>
</dbReference>
<reference evidence="7" key="2">
    <citation type="submission" date="2020-09" db="EMBL/GenBank/DDBJ databases">
        <authorList>
            <person name="Sun Q."/>
            <person name="Sedlacek I."/>
        </authorList>
    </citation>
    <scope>NUCLEOTIDE SEQUENCE</scope>
    <source>
        <strain evidence="7">CCM 7217</strain>
    </source>
</reference>
<dbReference type="InterPro" id="IPR003439">
    <property type="entry name" value="ABC_transporter-like_ATP-bd"/>
</dbReference>
<feature type="domain" description="ABC transporter" evidence="6">
    <location>
        <begin position="4"/>
        <end position="235"/>
    </location>
</feature>
<organism evidence="7 8">
    <name type="scientific">Haloferax sulfurifontis</name>
    <dbReference type="NCBI Taxonomy" id="255616"/>
    <lineage>
        <taxon>Archaea</taxon>
        <taxon>Methanobacteriati</taxon>
        <taxon>Methanobacteriota</taxon>
        <taxon>Stenosarchaea group</taxon>
        <taxon>Halobacteria</taxon>
        <taxon>Halobacteriales</taxon>
        <taxon>Haloferacaceae</taxon>
        <taxon>Haloferax</taxon>
    </lineage>
</organism>
<evidence type="ECO:0000256" key="2">
    <source>
        <dbReference type="ARBA" id="ARBA00022448"/>
    </source>
</evidence>
<evidence type="ECO:0000256" key="5">
    <source>
        <dbReference type="ARBA" id="ARBA00022970"/>
    </source>
</evidence>
<dbReference type="GO" id="GO:0016887">
    <property type="term" value="F:ATP hydrolysis activity"/>
    <property type="evidence" value="ECO:0007669"/>
    <property type="project" value="InterPro"/>
</dbReference>
<keyword evidence="4 7" id="KW-0067">ATP-binding</keyword>
<dbReference type="PROSITE" id="PS00211">
    <property type="entry name" value="ABC_TRANSPORTER_1"/>
    <property type="match status" value="1"/>
</dbReference>
<gene>
    <name evidence="7" type="ORF">GCM10007209_30870</name>
</gene>
<dbReference type="GO" id="GO:0015807">
    <property type="term" value="P:L-amino acid transport"/>
    <property type="evidence" value="ECO:0007669"/>
    <property type="project" value="TreeGrafter"/>
</dbReference>
<dbReference type="GO" id="GO:0005524">
    <property type="term" value="F:ATP binding"/>
    <property type="evidence" value="ECO:0007669"/>
    <property type="project" value="UniProtKB-KW"/>
</dbReference>
<keyword evidence="5" id="KW-0029">Amino-acid transport</keyword>
<sequence>MTLLSVDGLEAGYETGQVLFGIDMEISEGETVSLLGRNGAGKTTTIRSIVGAETPRIIDGSITFRGTDLLACPTHEIADLGLGYVPEERRCFPRLTVAENIHVAATSVDDPLPESEMFEFFPELDQIRDRDAKNLSGGQQQMVSIARALVANPELMLLDEPCEGLAPTIVRQVEEGIRRINEERGVTVLMVEQNVAAAMAIADRHYILEEGDLVNEVTTARLREDEELRQEYLGV</sequence>
<dbReference type="InterPro" id="IPR052156">
    <property type="entry name" value="BCAA_Transport_ATP-bd_LivF"/>
</dbReference>
<evidence type="ECO:0000256" key="3">
    <source>
        <dbReference type="ARBA" id="ARBA00022741"/>
    </source>
</evidence>
<name>A0A830DWD0_9EURY</name>
<dbReference type="PANTHER" id="PTHR43820:SF2">
    <property type="entry name" value="ABC TRANSPORTER ATP-BINDING PROTEIN"/>
    <property type="match status" value="1"/>
</dbReference>
<dbReference type="Pfam" id="PF00005">
    <property type="entry name" value="ABC_tran"/>
    <property type="match status" value="1"/>
</dbReference>
<evidence type="ECO:0000313" key="7">
    <source>
        <dbReference type="EMBL" id="GGC66571.1"/>
    </source>
</evidence>
<evidence type="ECO:0000256" key="4">
    <source>
        <dbReference type="ARBA" id="ARBA00022840"/>
    </source>
</evidence>
<evidence type="ECO:0000313" key="8">
    <source>
        <dbReference type="Proteomes" id="UP000646833"/>
    </source>
</evidence>
<dbReference type="CDD" id="cd03224">
    <property type="entry name" value="ABC_TM1139_LivF_branched"/>
    <property type="match status" value="1"/>
</dbReference>
<evidence type="ECO:0000256" key="1">
    <source>
        <dbReference type="ARBA" id="ARBA00005417"/>
    </source>
</evidence>
<comment type="similarity">
    <text evidence="1">Belongs to the ABC transporter superfamily.</text>
</comment>
<dbReference type="PROSITE" id="PS50893">
    <property type="entry name" value="ABC_TRANSPORTER_2"/>
    <property type="match status" value="1"/>
</dbReference>
<dbReference type="InterPro" id="IPR027417">
    <property type="entry name" value="P-loop_NTPase"/>
</dbReference>
<evidence type="ECO:0000259" key="6">
    <source>
        <dbReference type="PROSITE" id="PS50893"/>
    </source>
</evidence>
<dbReference type="AlphaFoldDB" id="A0A830DWD0"/>